<proteinExistence type="inferred from homology"/>
<dbReference type="Pfam" id="PF01326">
    <property type="entry name" value="PPDK_N"/>
    <property type="match status" value="1"/>
</dbReference>
<accession>A0A8X6MHV8</accession>
<dbReference type="PANTHER" id="PTHR43615">
    <property type="entry name" value="PHOSPHOENOLPYRUVATE SYNTHASE-RELATED"/>
    <property type="match status" value="1"/>
</dbReference>
<reference evidence="5" key="1">
    <citation type="submission" date="2020-08" db="EMBL/GenBank/DDBJ databases">
        <title>Multicomponent nature underlies the extraordinary mechanical properties of spider dragline silk.</title>
        <authorList>
            <person name="Kono N."/>
            <person name="Nakamura H."/>
            <person name="Mori M."/>
            <person name="Yoshida Y."/>
            <person name="Ohtoshi R."/>
            <person name="Malay A.D."/>
            <person name="Moran D.A.P."/>
            <person name="Tomita M."/>
            <person name="Numata K."/>
            <person name="Arakawa K."/>
        </authorList>
    </citation>
    <scope>NUCLEOTIDE SEQUENCE</scope>
</reference>
<dbReference type="Pfam" id="PF20700">
    <property type="entry name" value="Mutator"/>
    <property type="match status" value="1"/>
</dbReference>
<dbReference type="Gene3D" id="3.30.1490.20">
    <property type="entry name" value="ATP-grasp fold, A domain"/>
    <property type="match status" value="1"/>
</dbReference>
<dbReference type="PANTHER" id="PTHR43615:SF1">
    <property type="entry name" value="PPDK_N DOMAIN-CONTAINING PROTEIN"/>
    <property type="match status" value="1"/>
</dbReference>
<evidence type="ECO:0000259" key="2">
    <source>
        <dbReference type="Pfam" id="PF01326"/>
    </source>
</evidence>
<evidence type="ECO:0000313" key="5">
    <source>
        <dbReference type="EMBL" id="GFS59639.1"/>
    </source>
</evidence>
<dbReference type="Proteomes" id="UP000886998">
    <property type="component" value="Unassembled WGS sequence"/>
</dbReference>
<feature type="domain" description="Mutator-like transposase" evidence="3">
    <location>
        <begin position="82"/>
        <end position="225"/>
    </location>
</feature>
<dbReference type="Pfam" id="PF23212">
    <property type="entry name" value="DUF7064"/>
    <property type="match status" value="1"/>
</dbReference>
<gene>
    <name evidence="5" type="primary">ppsA_6</name>
    <name evidence="5" type="ORF">TNIN_410941</name>
</gene>
<dbReference type="InterPro" id="IPR051549">
    <property type="entry name" value="PEP_Utilizing_Enz"/>
</dbReference>
<protein>
    <submittedName>
        <fullName evidence="5">Putative phosphoenolpyruvate synthase</fullName>
    </submittedName>
</protein>
<dbReference type="AlphaFoldDB" id="A0A8X6MHV8"/>
<sequence length="793" mass="89073">MPRASTKVFKKRRRVFNKGRCKKSNDGCVEGISTVPKNCAEEKNFADGAKPCTNETEPSASERKILNMDISYSDEAFSGFRNVIVDINLLACVFFEAVKCLNCEKTGLRLHLNESNCGEAVKFHLKCPSCKYNYTFLNSKKCDSSENYELNTRLVYAMRCIGKGAESARMFCGIMNLPPPPTKFSKYNKILPQATRETCEDSMAEAVREAVDENDGKKDIAVAVDEFIYWMKWIVSYAAIRLNKRFGCRRFELYDVTAKNDPYKSGLLIPEEEKRLESPFPDLHLLEAVDEVYFFGVNSKSECVLVRVARIYNKMADAWIYLKLANGKTYNLTETIGYQESSDGNTFSCGKLQMHYILPMRRWRIFYCGMLKETSENKENEESVFVKFVFLWKASSKAYDCTLDTNPTGFASALAKADWKGSFKPPVDKFITSSNFYAQTGIIAGTVSINDGEDYEMYLFGEKVRNLAKMTDVTECKCITILGSTPTIGHNFHLSTMSMKNTFEDLQIGFVVDPDGEMEYLKKMNVDLKPSSTENPRRPFKANFSTVLGEYYEMSGNVIEPIILNIGYGVKGFFEVSMVEFTVRDKKGIGIIFSGEIYDVPKPNFTPVPTPSLPQNVPLTVKFTDDISYFGEISGGKGSSLGKLTRLSKEEKTFIVPKGIIVTTSAYKEFLTPEILDSVKNLENIAYGKENGNLKEACNEISNIVEKAQLPNQICQSIIKDLSDIFGDDAKQHKFAVRSSATGEDTAAMSAAGQMDTFLGVQGILEIFTSVKKCWASQFGYIAVEYKSIVQVF</sequence>
<organism evidence="5 6">
    <name type="scientific">Trichonephila inaurata madagascariensis</name>
    <dbReference type="NCBI Taxonomy" id="2747483"/>
    <lineage>
        <taxon>Eukaryota</taxon>
        <taxon>Metazoa</taxon>
        <taxon>Ecdysozoa</taxon>
        <taxon>Arthropoda</taxon>
        <taxon>Chelicerata</taxon>
        <taxon>Arachnida</taxon>
        <taxon>Araneae</taxon>
        <taxon>Araneomorphae</taxon>
        <taxon>Entelegynae</taxon>
        <taxon>Araneoidea</taxon>
        <taxon>Nephilidae</taxon>
        <taxon>Trichonephila</taxon>
        <taxon>Trichonephila inaurata</taxon>
    </lineage>
</organism>
<keyword evidence="6" id="KW-1185">Reference proteome</keyword>
<dbReference type="GO" id="GO:0016301">
    <property type="term" value="F:kinase activity"/>
    <property type="evidence" value="ECO:0007669"/>
    <property type="project" value="InterPro"/>
</dbReference>
<dbReference type="OrthoDB" id="6423512at2759"/>
<evidence type="ECO:0000259" key="4">
    <source>
        <dbReference type="Pfam" id="PF23212"/>
    </source>
</evidence>
<name>A0A8X6MHV8_9ARAC</name>
<dbReference type="EMBL" id="BMAV01027476">
    <property type="protein sequence ID" value="GFS59639.1"/>
    <property type="molecule type" value="Genomic_DNA"/>
</dbReference>
<comment type="similarity">
    <text evidence="1">Belongs to the PEP-utilizing enzyme family.</text>
</comment>
<feature type="domain" description="Pyruvate phosphate dikinase AMP/ATP-binding" evidence="2">
    <location>
        <begin position="634"/>
        <end position="787"/>
    </location>
</feature>
<evidence type="ECO:0000259" key="3">
    <source>
        <dbReference type="Pfam" id="PF20700"/>
    </source>
</evidence>
<feature type="domain" description="DUF7064" evidence="4">
    <location>
        <begin position="487"/>
        <end position="592"/>
    </location>
</feature>
<dbReference type="GO" id="GO:0005524">
    <property type="term" value="F:ATP binding"/>
    <property type="evidence" value="ECO:0007669"/>
    <property type="project" value="InterPro"/>
</dbReference>
<comment type="caution">
    <text evidence="5">The sequence shown here is derived from an EMBL/GenBank/DDBJ whole genome shotgun (WGS) entry which is preliminary data.</text>
</comment>
<dbReference type="SUPFAM" id="SSF56059">
    <property type="entry name" value="Glutathione synthetase ATP-binding domain-like"/>
    <property type="match status" value="1"/>
</dbReference>
<dbReference type="InterPro" id="IPR002192">
    <property type="entry name" value="PPDK_AMP/ATP-bd"/>
</dbReference>
<dbReference type="InterPro" id="IPR013815">
    <property type="entry name" value="ATP_grasp_subdomain_1"/>
</dbReference>
<evidence type="ECO:0000313" key="6">
    <source>
        <dbReference type="Proteomes" id="UP000886998"/>
    </source>
</evidence>
<dbReference type="InterPro" id="IPR055492">
    <property type="entry name" value="DUF7064"/>
</dbReference>
<dbReference type="InterPro" id="IPR049012">
    <property type="entry name" value="Mutator_transp_dom"/>
</dbReference>
<evidence type="ECO:0000256" key="1">
    <source>
        <dbReference type="ARBA" id="ARBA00007837"/>
    </source>
</evidence>